<dbReference type="PATRIC" id="fig|710685.3.peg.195"/>
<reference evidence="2 3" key="1">
    <citation type="submission" date="2011-12" db="EMBL/GenBank/DDBJ databases">
        <title>Complete sequence of Mycobacterium rhodesiae NBB3.</title>
        <authorList>
            <consortium name="US DOE Joint Genome Institute"/>
            <person name="Lucas S."/>
            <person name="Han J."/>
            <person name="Lapidus A."/>
            <person name="Cheng J.-F."/>
            <person name="Goodwin L."/>
            <person name="Pitluck S."/>
            <person name="Peters L."/>
            <person name="Mikhailova N."/>
            <person name="Gu W."/>
            <person name="Detter J.C."/>
            <person name="Han C."/>
            <person name="Tapia R."/>
            <person name="Land M."/>
            <person name="Hauser L."/>
            <person name="Kyrpides N."/>
            <person name="Ivanova N."/>
            <person name="Pagani I."/>
            <person name="Mattes T."/>
            <person name="Holmes A."/>
            <person name="Rutledge P."/>
            <person name="Paulsen I."/>
            <person name="Coleman N."/>
            <person name="Woyke T."/>
        </authorList>
    </citation>
    <scope>NUCLEOTIDE SEQUENCE [LARGE SCALE GENOMIC DNA]</scope>
    <source>
        <strain evidence="2 3">NBB3</strain>
    </source>
</reference>
<gene>
    <name evidence="2" type="ordered locus">MycrhN_0188</name>
</gene>
<dbReference type="STRING" id="710685.MycrhN_0188"/>
<evidence type="ECO:0000313" key="3">
    <source>
        <dbReference type="Proteomes" id="UP000005442"/>
    </source>
</evidence>
<dbReference type="Proteomes" id="UP000005442">
    <property type="component" value="Chromosome"/>
</dbReference>
<protein>
    <recommendedName>
        <fullName evidence="1">DUF2249 domain-containing protein</fullName>
    </recommendedName>
</protein>
<sequence>MFMTLFDDPHAIDDTDEFDVRQIPKSQRHPMIFARFDALAAGESFVLVNSHDPIHLREEFARDRPGAYEWRYLEGSQSDRLWRIRIVRITEGDLLGLL</sequence>
<evidence type="ECO:0000313" key="2">
    <source>
        <dbReference type="EMBL" id="AEV70833.1"/>
    </source>
</evidence>
<dbReference type="Pfam" id="PF10006">
    <property type="entry name" value="DUF2249"/>
    <property type="match status" value="1"/>
</dbReference>
<organism evidence="2 3">
    <name type="scientific">Mycolicibacterium rhodesiae (strain NBB3)</name>
    <name type="common">Mycobacterium rhodesiae</name>
    <dbReference type="NCBI Taxonomy" id="710685"/>
    <lineage>
        <taxon>Bacteria</taxon>
        <taxon>Bacillati</taxon>
        <taxon>Actinomycetota</taxon>
        <taxon>Actinomycetes</taxon>
        <taxon>Mycobacteriales</taxon>
        <taxon>Mycobacteriaceae</taxon>
        <taxon>Mycolicibacterium</taxon>
    </lineage>
</organism>
<proteinExistence type="predicted"/>
<evidence type="ECO:0000259" key="1">
    <source>
        <dbReference type="Pfam" id="PF10006"/>
    </source>
</evidence>
<dbReference type="AlphaFoldDB" id="G8RHN1"/>
<accession>G8RHN1</accession>
<name>G8RHN1_MYCRN</name>
<keyword evidence="3" id="KW-1185">Reference proteome</keyword>
<dbReference type="KEGG" id="mrh:MycrhN_0188"/>
<feature type="domain" description="DUF2249" evidence="1">
    <location>
        <begin position="17"/>
        <end position="88"/>
    </location>
</feature>
<dbReference type="InterPro" id="IPR018720">
    <property type="entry name" value="DUF2249"/>
</dbReference>
<dbReference type="HOGENOM" id="CLU_146484_3_0_11"/>
<dbReference type="EMBL" id="CP003169">
    <property type="protein sequence ID" value="AEV70833.1"/>
    <property type="molecule type" value="Genomic_DNA"/>
</dbReference>
<dbReference type="eggNOG" id="COG4309">
    <property type="taxonomic scope" value="Bacteria"/>
</dbReference>